<reference evidence="9" key="1">
    <citation type="journal article" date="2019" name="Int. J. Syst. Evol. Microbiol.">
        <title>The Global Catalogue of Microorganisms (GCM) 10K type strain sequencing project: providing services to taxonomists for standard genome sequencing and annotation.</title>
        <authorList>
            <consortium name="The Broad Institute Genomics Platform"/>
            <consortium name="The Broad Institute Genome Sequencing Center for Infectious Disease"/>
            <person name="Wu L."/>
            <person name="Ma J."/>
        </authorList>
    </citation>
    <scope>NUCLEOTIDE SEQUENCE [LARGE SCALE GENOMIC DNA]</scope>
    <source>
        <strain evidence="9">KCTC 52924</strain>
    </source>
</reference>
<evidence type="ECO:0000313" key="8">
    <source>
        <dbReference type="EMBL" id="MFD2791741.1"/>
    </source>
</evidence>
<feature type="transmembrane region" description="Helical" evidence="6">
    <location>
        <begin position="816"/>
        <end position="842"/>
    </location>
</feature>
<evidence type="ECO:0000256" key="4">
    <source>
        <dbReference type="ARBA" id="ARBA00022989"/>
    </source>
</evidence>
<keyword evidence="4 6" id="KW-1133">Transmembrane helix</keyword>
<dbReference type="Gene3D" id="1.20.1640.10">
    <property type="entry name" value="Multidrug efflux transporter AcrB transmembrane domain"/>
    <property type="match status" value="2"/>
</dbReference>
<keyword evidence="9" id="KW-1185">Reference proteome</keyword>
<dbReference type="PANTHER" id="PTHR33406">
    <property type="entry name" value="MEMBRANE PROTEIN MJ1562-RELATED"/>
    <property type="match status" value="1"/>
</dbReference>
<organism evidence="8 9">
    <name type="scientific">Arenibacter antarcticus</name>
    <dbReference type="NCBI Taxonomy" id="2040469"/>
    <lineage>
        <taxon>Bacteria</taxon>
        <taxon>Pseudomonadati</taxon>
        <taxon>Bacteroidota</taxon>
        <taxon>Flavobacteriia</taxon>
        <taxon>Flavobacteriales</taxon>
        <taxon>Flavobacteriaceae</taxon>
        <taxon>Arenibacter</taxon>
    </lineage>
</organism>
<keyword evidence="8" id="KW-0808">Transferase</keyword>
<feature type="transmembrane region" description="Helical" evidence="6">
    <location>
        <begin position="436"/>
        <end position="455"/>
    </location>
</feature>
<feature type="transmembrane region" description="Helical" evidence="6">
    <location>
        <begin position="775"/>
        <end position="804"/>
    </location>
</feature>
<name>A0ABW5VP47_9FLAO</name>
<dbReference type="Proteomes" id="UP001597532">
    <property type="component" value="Unassembled WGS sequence"/>
</dbReference>
<evidence type="ECO:0000256" key="3">
    <source>
        <dbReference type="ARBA" id="ARBA00022692"/>
    </source>
</evidence>
<comment type="subcellular location">
    <subcellularLocation>
        <location evidence="1">Cell membrane</location>
        <topology evidence="1">Multi-pass membrane protein</topology>
    </subcellularLocation>
</comment>
<feature type="transmembrane region" description="Helical" evidence="6">
    <location>
        <begin position="295"/>
        <end position="315"/>
    </location>
</feature>
<evidence type="ECO:0000256" key="5">
    <source>
        <dbReference type="ARBA" id="ARBA00023136"/>
    </source>
</evidence>
<feature type="domain" description="Phospholipid/glycerol acyltransferase" evidence="7">
    <location>
        <begin position="890"/>
        <end position="999"/>
    </location>
</feature>
<dbReference type="Pfam" id="PF01553">
    <property type="entry name" value="Acyltransferase"/>
    <property type="match status" value="1"/>
</dbReference>
<dbReference type="SUPFAM" id="SSF82866">
    <property type="entry name" value="Multidrug efflux transporter AcrB transmembrane domain"/>
    <property type="match status" value="2"/>
</dbReference>
<dbReference type="EMBL" id="JBHUOK010000034">
    <property type="protein sequence ID" value="MFD2791741.1"/>
    <property type="molecule type" value="Genomic_DNA"/>
</dbReference>
<evidence type="ECO:0000256" key="6">
    <source>
        <dbReference type="SAM" id="Phobius"/>
    </source>
</evidence>
<keyword evidence="3 6" id="KW-0812">Transmembrane</keyword>
<keyword evidence="2" id="KW-1003">Cell membrane</keyword>
<dbReference type="InterPro" id="IPR050545">
    <property type="entry name" value="Mycobact_MmpL"/>
</dbReference>
<dbReference type="SMART" id="SM00563">
    <property type="entry name" value="PlsC"/>
    <property type="match status" value="1"/>
</dbReference>
<feature type="transmembrane region" description="Helical" evidence="6">
    <location>
        <begin position="321"/>
        <end position="342"/>
    </location>
</feature>
<dbReference type="PANTHER" id="PTHR33406:SF13">
    <property type="entry name" value="MEMBRANE PROTEIN YDFJ"/>
    <property type="match status" value="1"/>
</dbReference>
<keyword evidence="5 6" id="KW-0472">Membrane</keyword>
<feature type="transmembrane region" description="Helical" evidence="6">
    <location>
        <begin position="710"/>
        <end position="730"/>
    </location>
</feature>
<feature type="transmembrane region" description="Helical" evidence="6">
    <location>
        <begin position="387"/>
        <end position="410"/>
    </location>
</feature>
<dbReference type="SUPFAM" id="SSF69593">
    <property type="entry name" value="Glycerol-3-phosphate (1)-acyltransferase"/>
    <property type="match status" value="1"/>
</dbReference>
<feature type="transmembrane region" description="Helical" evidence="6">
    <location>
        <begin position="661"/>
        <end position="677"/>
    </location>
</feature>
<evidence type="ECO:0000313" key="9">
    <source>
        <dbReference type="Proteomes" id="UP001597532"/>
    </source>
</evidence>
<accession>A0ABW5VP47</accession>
<proteinExistence type="predicted"/>
<evidence type="ECO:0000256" key="2">
    <source>
        <dbReference type="ARBA" id="ARBA00022475"/>
    </source>
</evidence>
<dbReference type="RefSeq" id="WP_251808612.1">
    <property type="nucleotide sequence ID" value="NZ_CP166679.1"/>
</dbReference>
<gene>
    <name evidence="8" type="ORF">ACFS1K_18375</name>
</gene>
<keyword evidence="8" id="KW-0012">Acyltransferase</keyword>
<feature type="transmembrane region" description="Helical" evidence="6">
    <location>
        <begin position="269"/>
        <end position="288"/>
    </location>
</feature>
<feature type="transmembrane region" description="Helical" evidence="6">
    <location>
        <begin position="751"/>
        <end position="769"/>
    </location>
</feature>
<dbReference type="GO" id="GO:0016746">
    <property type="term" value="F:acyltransferase activity"/>
    <property type="evidence" value="ECO:0007669"/>
    <property type="project" value="UniProtKB-KW"/>
</dbReference>
<comment type="caution">
    <text evidence="8">The sequence shown here is derived from an EMBL/GenBank/DDBJ whole genome shotgun (WGS) entry which is preliminary data.</text>
</comment>
<protein>
    <submittedName>
        <fullName evidence="8">1-acyl-sn-glycerol-3-phosphate acyltransferase</fullName>
    </submittedName>
</protein>
<dbReference type="InterPro" id="IPR004869">
    <property type="entry name" value="MMPL_dom"/>
</dbReference>
<feature type="transmembrane region" description="Helical" evidence="6">
    <location>
        <begin position="362"/>
        <end position="381"/>
    </location>
</feature>
<dbReference type="CDD" id="cd07989">
    <property type="entry name" value="LPLAT_AGPAT-like"/>
    <property type="match status" value="1"/>
</dbReference>
<dbReference type="InterPro" id="IPR002123">
    <property type="entry name" value="Plipid/glycerol_acylTrfase"/>
</dbReference>
<sequence>MDSFFYRIYQFIAIRKFTSFLVLLFFLVGLVYFASKIKFEEDITKLIPTNSKTKEIQEVLKSVNFSDKIIVNIKRNQGASVDDLSQYATLFLDSISHKSATFIKSIQGKVNDEDVSNTLNFVYGNVPLFLDNTDYDQISNRLSKDSISKITERNYRTLISPTGIVAKEMILKDPLGISFMALKQLRKLGVGDQFELKNGFLLSKDQQHILLFISPTYPSSETAENAIFVADLLETQKHLDKMFEGKVNSEYFGATLIAVANAQQIKKDIQLTVSIALTILMGILILFYKKISIPIILFLPTLFGAILSVAVLYWTRGKISAISLGIGSVLLGVTLDYSLHILTQIRSNPSIRIMYRDVTKPVLMSSITTALAFICLMFLDSQALQDLGLFAAVSVIGASVFALLLIPHVYRSTEKLKSSATVLDKIAAYDFHRNKWGIAVLIGLMIMSAFTFNRVEFNKDISKLNYEPKNLVQARENLDALTDMSSKSIYLAAYGTEDQLVLQTNDRIYNTLKTLKEEQKILSYSSIGPVVLPQKNQQEKIEQWNRFWDDSTKNSIKRNLIATGGSLGFKPSTFDPFYTLISKDFQPLKLTDYNEAGALPLDDYISTDGDLTTITSLVKLNDEHSLKVKEIFKNSPNTLVIDRQEMNEAFLGNLKNDFNSLILYSLFAVLLILFLFFKSFSLTLVTGIPIFITWWLTIGIMGVFNIEFNIFNIIISTFIFGLGIDYSIFVTTGLLKEHQTGEKALHTHRTSILLSVITTILGIGVLVFAKHPALYSISLVSLIGILSAVFIAFSIQPLLFLLFIGSHAKRPINMRLLIHSVLSFGYYGGGGFILSICSITFMKILPFKKKVKMKWFHKTISKFMKSVLYTNPFVTKKIINPTGENFSKPAIIIANHTSFLDILAVGMLHPKIIFLVNDWVYQSPIFGKAVQLAGFYPVSAGIENGLEHLRNKVDQGYSLMAFPEGTRSKTNKIRRFHKGAFYLAEQFDLDIVAVLIHGNSEVLPKGSFVIKNGSITIKILERIRCNNPYYGDTYRERSKTIAAHFRKQFQLLREETEGNTYFFRTILEDYRYKGDAIFKSVKRDLKANSGIYAQLCTLIGVSDSIIHLSKDYGQVDFLLSLNAVDRKMITYLEDESVRPIIKNSFIAQQIAKLTLVNTVDVALKHPAKVLIINLEKENLDQVISNFDRDIEVLILLKEGTKMLDFIKTSTAFIPVSIQEDLIVLEKSKPL</sequence>
<evidence type="ECO:0000259" key="7">
    <source>
        <dbReference type="SMART" id="SM00563"/>
    </source>
</evidence>
<dbReference type="Pfam" id="PF03176">
    <property type="entry name" value="MMPL"/>
    <property type="match status" value="2"/>
</dbReference>
<feature type="transmembrane region" description="Helical" evidence="6">
    <location>
        <begin position="684"/>
        <end position="704"/>
    </location>
</feature>
<evidence type="ECO:0000256" key="1">
    <source>
        <dbReference type="ARBA" id="ARBA00004651"/>
    </source>
</evidence>